<protein>
    <recommendedName>
        <fullName evidence="1">non-specific serine/threonine protein kinase</fullName>
        <ecNumber evidence="1">2.7.11.1</ecNumber>
    </recommendedName>
</protein>
<keyword evidence="3" id="KW-0808">Transferase</keyword>
<proteinExistence type="predicted"/>
<evidence type="ECO:0000313" key="11">
    <source>
        <dbReference type="Proteomes" id="UP000231019"/>
    </source>
</evidence>
<reference evidence="10 11" key="1">
    <citation type="submission" date="2017-09" db="EMBL/GenBank/DDBJ databases">
        <title>Depth-based differentiation of microbial function through sediment-hosted aquifers and enrichment of novel symbionts in the deep terrestrial subsurface.</title>
        <authorList>
            <person name="Probst A.J."/>
            <person name="Ladd B."/>
            <person name="Jarett J.K."/>
            <person name="Geller-Mcgrath D.E."/>
            <person name="Sieber C.M."/>
            <person name="Emerson J.B."/>
            <person name="Anantharaman K."/>
            <person name="Thomas B.C."/>
            <person name="Malmstrom R."/>
            <person name="Stieglmeier M."/>
            <person name="Klingl A."/>
            <person name="Woyke T."/>
            <person name="Ryan C.M."/>
            <person name="Banfield J.F."/>
        </authorList>
    </citation>
    <scope>NUCLEOTIDE SEQUENCE [LARGE SCALE GENOMIC DNA]</scope>
    <source>
        <strain evidence="10">CG17_big_fil_post_rev_8_21_14_2_50_48_46</strain>
    </source>
</reference>
<dbReference type="InterPro" id="IPR011009">
    <property type="entry name" value="Kinase-like_dom_sf"/>
</dbReference>
<dbReference type="GO" id="GO:0005524">
    <property type="term" value="F:ATP binding"/>
    <property type="evidence" value="ECO:0007669"/>
    <property type="project" value="UniProtKB-UniRule"/>
</dbReference>
<dbReference type="EC" id="2.7.11.1" evidence="1"/>
<evidence type="ECO:0000259" key="9">
    <source>
        <dbReference type="PROSITE" id="PS50011"/>
    </source>
</evidence>
<dbReference type="CDD" id="cd14014">
    <property type="entry name" value="STKc_PknB_like"/>
    <property type="match status" value="1"/>
</dbReference>
<evidence type="ECO:0000256" key="8">
    <source>
        <dbReference type="SAM" id="MobiDB-lite"/>
    </source>
</evidence>
<dbReference type="EMBL" id="PFFQ01000041">
    <property type="protein sequence ID" value="PIW15927.1"/>
    <property type="molecule type" value="Genomic_DNA"/>
</dbReference>
<dbReference type="InterPro" id="IPR008271">
    <property type="entry name" value="Ser/Thr_kinase_AS"/>
</dbReference>
<evidence type="ECO:0000256" key="2">
    <source>
        <dbReference type="ARBA" id="ARBA00022527"/>
    </source>
</evidence>
<dbReference type="Gene3D" id="1.10.510.10">
    <property type="entry name" value="Transferase(Phosphotransferase) domain 1"/>
    <property type="match status" value="1"/>
</dbReference>
<dbReference type="FunFam" id="1.10.510.10:FF:000021">
    <property type="entry name" value="Serine/threonine protein kinase"/>
    <property type="match status" value="1"/>
</dbReference>
<organism evidence="10 11">
    <name type="scientific">bacterium (Candidatus Blackallbacteria) CG17_big_fil_post_rev_8_21_14_2_50_48_46</name>
    <dbReference type="NCBI Taxonomy" id="2014261"/>
    <lineage>
        <taxon>Bacteria</taxon>
        <taxon>Candidatus Blackallbacteria</taxon>
    </lineage>
</organism>
<evidence type="ECO:0000256" key="3">
    <source>
        <dbReference type="ARBA" id="ARBA00022679"/>
    </source>
</evidence>
<keyword evidence="6 7" id="KW-0067">ATP-binding</keyword>
<dbReference type="InterPro" id="IPR017441">
    <property type="entry name" value="Protein_kinase_ATP_BS"/>
</dbReference>
<feature type="binding site" evidence="7">
    <location>
        <position position="36"/>
    </location>
    <ligand>
        <name>ATP</name>
        <dbReference type="ChEBI" id="CHEBI:30616"/>
    </ligand>
</feature>
<dbReference type="Gene3D" id="3.30.200.20">
    <property type="entry name" value="Phosphorylase Kinase, domain 1"/>
    <property type="match status" value="1"/>
</dbReference>
<evidence type="ECO:0000313" key="10">
    <source>
        <dbReference type="EMBL" id="PIW15927.1"/>
    </source>
</evidence>
<dbReference type="PROSITE" id="PS00108">
    <property type="entry name" value="PROTEIN_KINASE_ST"/>
    <property type="match status" value="1"/>
</dbReference>
<dbReference type="PANTHER" id="PTHR43289:SF6">
    <property type="entry name" value="SERINE_THREONINE-PROTEIN KINASE NEKL-3"/>
    <property type="match status" value="1"/>
</dbReference>
<name>A0A2M7G287_9BACT</name>
<dbReference type="SUPFAM" id="SSF56112">
    <property type="entry name" value="Protein kinase-like (PK-like)"/>
    <property type="match status" value="1"/>
</dbReference>
<accession>A0A2M7G287</accession>
<dbReference type="PROSITE" id="PS00107">
    <property type="entry name" value="PROTEIN_KINASE_ATP"/>
    <property type="match status" value="1"/>
</dbReference>
<dbReference type="PROSITE" id="PS50011">
    <property type="entry name" value="PROTEIN_KINASE_DOM"/>
    <property type="match status" value="1"/>
</dbReference>
<sequence length="787" mass="87988">MDKIAQYEVLGELGRGGMGVVLDAVDPRLDRHVAIKVIELPNDPNMTQQTKDELIERFKREAKASAKLNHPNIVSIYDFGEYEGRYYMVMEFLQGRNLSQLLKIHSPLSVPVALKSLIQVCEALDFAHYQGIIHRDIKPANIVILDNGTTKLTDFGIARLESTQSDLTKAGSILGSLLYISPEQLMNPKDVDKRADIYSLGVTAYEILTGQLPYNGSNIGEIVMKIMQSEPPRPSELNPQIPSELDGMIFKAMAKTVEMRYDTAKDFAADLSQALYKLTGATGQDALPLPNIDLSVTNRGIEHVVRHDDNTPTQYGSGPSHDQGATISTGTLNMGTISSASSGSASVRSKEFTLVEGIDEATPFAAALRVLRGWHVENLSTNTMLEAIYKYEGKSQGLIINNSVILLIYKGLIVGAMVNKPELTGPAAYQHMASWQKFEMTQCMPQEKEEPWLVLLAIMVGANTLMEHNPMCSRGDISKAIELQKSKRFSGMIRVTEKRTLKWTGLLDGQQVFSITMPYPSGSYDGEYFDLSIYAPRFNLIGPSLRKLLVEAQLQIVSKSINRPILAQYAGAKEKQLTSEVMEEALRNTDTTTIMPKDATFEIGNRSIKYSDIFKETNHFKVLDWLMYEYMYGLSRSSAFANLKKRFSWIWTFKSLKFLQPVKMGSFSATFDILAYNNQDQLTALFRFENEISEESLNNMIEDVRRIKTERTQDDIQAAMLVTYLPASEAVLAQFNRQTIKPGLLGMGESERGFVKMGWNKGFYLFVAHLNESGVAHLIAPNLQVDA</sequence>
<evidence type="ECO:0000256" key="6">
    <source>
        <dbReference type="ARBA" id="ARBA00022840"/>
    </source>
</evidence>
<keyword evidence="4 7" id="KW-0547">Nucleotide-binding</keyword>
<dbReference type="Pfam" id="PF24371">
    <property type="entry name" value="DUF7527"/>
    <property type="match status" value="1"/>
</dbReference>
<dbReference type="AlphaFoldDB" id="A0A2M7G287"/>
<evidence type="ECO:0000256" key="1">
    <source>
        <dbReference type="ARBA" id="ARBA00012513"/>
    </source>
</evidence>
<gene>
    <name evidence="10" type="ORF">COW36_14505</name>
</gene>
<feature type="domain" description="Protein kinase" evidence="9">
    <location>
        <begin position="7"/>
        <end position="276"/>
    </location>
</feature>
<keyword evidence="2" id="KW-0723">Serine/threonine-protein kinase</keyword>
<dbReference type="Pfam" id="PF00069">
    <property type="entry name" value="Pkinase"/>
    <property type="match status" value="1"/>
</dbReference>
<evidence type="ECO:0000256" key="5">
    <source>
        <dbReference type="ARBA" id="ARBA00022777"/>
    </source>
</evidence>
<comment type="caution">
    <text evidence="10">The sequence shown here is derived from an EMBL/GenBank/DDBJ whole genome shotgun (WGS) entry which is preliminary data.</text>
</comment>
<dbReference type="SMART" id="SM00220">
    <property type="entry name" value="S_TKc"/>
    <property type="match status" value="1"/>
</dbReference>
<keyword evidence="5" id="KW-0418">Kinase</keyword>
<dbReference type="GO" id="GO:0004674">
    <property type="term" value="F:protein serine/threonine kinase activity"/>
    <property type="evidence" value="ECO:0007669"/>
    <property type="project" value="UniProtKB-KW"/>
</dbReference>
<feature type="region of interest" description="Disordered" evidence="8">
    <location>
        <begin position="310"/>
        <end position="331"/>
    </location>
</feature>
<dbReference type="PANTHER" id="PTHR43289">
    <property type="entry name" value="MITOGEN-ACTIVATED PROTEIN KINASE KINASE KINASE 20-RELATED"/>
    <property type="match status" value="1"/>
</dbReference>
<dbReference type="InterPro" id="IPR000719">
    <property type="entry name" value="Prot_kinase_dom"/>
</dbReference>
<evidence type="ECO:0000256" key="7">
    <source>
        <dbReference type="PROSITE-ProRule" id="PRU10141"/>
    </source>
</evidence>
<evidence type="ECO:0000256" key="4">
    <source>
        <dbReference type="ARBA" id="ARBA00022741"/>
    </source>
</evidence>
<dbReference type="InterPro" id="IPR055949">
    <property type="entry name" value="DUF7527"/>
</dbReference>
<dbReference type="Proteomes" id="UP000231019">
    <property type="component" value="Unassembled WGS sequence"/>
</dbReference>